<protein>
    <recommendedName>
        <fullName evidence="2">DNA-(apurinic or apyrimidinic site) lyase</fullName>
        <ecNumber evidence="2">4.2.99.18</ecNumber>
    </recommendedName>
</protein>
<proteinExistence type="inferred from homology"/>
<gene>
    <name evidence="11" type="ORF">IAA21_06500</name>
</gene>
<dbReference type="InterPro" id="IPR011257">
    <property type="entry name" value="DNA_glycosylase"/>
</dbReference>
<evidence type="ECO:0000259" key="10">
    <source>
        <dbReference type="SMART" id="SM00478"/>
    </source>
</evidence>
<reference evidence="11" key="2">
    <citation type="submission" date="2021-04" db="EMBL/GenBank/DDBJ databases">
        <authorList>
            <person name="Gilroy R."/>
        </authorList>
    </citation>
    <scope>NUCLEOTIDE SEQUENCE</scope>
    <source>
        <strain evidence="11">14324</strain>
    </source>
</reference>
<evidence type="ECO:0000313" key="11">
    <source>
        <dbReference type="EMBL" id="HIZ22430.1"/>
    </source>
</evidence>
<evidence type="ECO:0000256" key="1">
    <source>
        <dbReference type="ARBA" id="ARBA00010679"/>
    </source>
</evidence>
<dbReference type="CDD" id="cd00056">
    <property type="entry name" value="ENDO3c"/>
    <property type="match status" value="1"/>
</dbReference>
<sequence length="274" mass="31957">MLTKEIEFFDLRQICNSGQCFRMREIGENRFSVTAGGRYLEAGQEGKQVWFYCSQEEFENFWKGYFDLEQDYGVYQAAVNPNDKYLKTAAELGFGIRILRQDVWEMIISFLISQQNHIARIRRCIENICREYGEKKTGESGREYYGFPSPEALALASEEDLLSCNLGYRAKYVIQSAKSVAGGEIDLEKLPELSYKKAKEELRRLYGVGEKVADCICLFGLHKMEAFPVDTHIRQALDAHYKRGFPQRRYKGMQGIMQQYIFYYELMKPSLRRS</sequence>
<dbReference type="Gene3D" id="1.10.1670.10">
    <property type="entry name" value="Helix-hairpin-Helix base-excision DNA repair enzymes (C-terminal)"/>
    <property type="match status" value="1"/>
</dbReference>
<dbReference type="PANTHER" id="PTHR10242">
    <property type="entry name" value="8-OXOGUANINE DNA GLYCOSYLASE"/>
    <property type="match status" value="1"/>
</dbReference>
<dbReference type="PANTHER" id="PTHR10242:SF2">
    <property type="entry name" value="N-GLYCOSYLASE_DNA LYASE"/>
    <property type="match status" value="1"/>
</dbReference>
<dbReference type="GO" id="GO:0003684">
    <property type="term" value="F:damaged DNA binding"/>
    <property type="evidence" value="ECO:0007669"/>
    <property type="project" value="InterPro"/>
</dbReference>
<dbReference type="Pfam" id="PF07934">
    <property type="entry name" value="OGG_N"/>
    <property type="match status" value="1"/>
</dbReference>
<dbReference type="InterPro" id="IPR003265">
    <property type="entry name" value="HhH-GPD_domain"/>
</dbReference>
<dbReference type="AlphaFoldDB" id="A0A9D2DST9"/>
<dbReference type="SMART" id="SM00478">
    <property type="entry name" value="ENDO3c"/>
    <property type="match status" value="1"/>
</dbReference>
<dbReference type="EC" id="4.2.99.18" evidence="2"/>
<feature type="domain" description="HhH-GPD" evidence="10">
    <location>
        <begin position="112"/>
        <end position="266"/>
    </location>
</feature>
<keyword evidence="8" id="KW-0326">Glycosidase</keyword>
<evidence type="ECO:0000256" key="9">
    <source>
        <dbReference type="ARBA" id="ARBA00044632"/>
    </source>
</evidence>
<dbReference type="SUPFAM" id="SSF55945">
    <property type="entry name" value="TATA-box binding protein-like"/>
    <property type="match status" value="1"/>
</dbReference>
<dbReference type="GO" id="GO:0006284">
    <property type="term" value="P:base-excision repair"/>
    <property type="evidence" value="ECO:0007669"/>
    <property type="project" value="InterPro"/>
</dbReference>
<evidence type="ECO:0000256" key="2">
    <source>
        <dbReference type="ARBA" id="ARBA00012720"/>
    </source>
</evidence>
<dbReference type="Gene3D" id="1.10.340.30">
    <property type="entry name" value="Hypothetical protein, domain 2"/>
    <property type="match status" value="1"/>
</dbReference>
<dbReference type="InterPro" id="IPR023170">
    <property type="entry name" value="HhH_base_excis_C"/>
</dbReference>
<dbReference type="GO" id="GO:0008534">
    <property type="term" value="F:oxidized purine nucleobase lesion DNA N-glycosylase activity"/>
    <property type="evidence" value="ECO:0007669"/>
    <property type="project" value="InterPro"/>
</dbReference>
<dbReference type="Pfam" id="PF00730">
    <property type="entry name" value="HhH-GPD"/>
    <property type="match status" value="1"/>
</dbReference>
<keyword evidence="7" id="KW-0511">Multifunctional enzyme</keyword>
<evidence type="ECO:0000256" key="8">
    <source>
        <dbReference type="ARBA" id="ARBA00023295"/>
    </source>
</evidence>
<dbReference type="Proteomes" id="UP000824041">
    <property type="component" value="Unassembled WGS sequence"/>
</dbReference>
<evidence type="ECO:0000256" key="3">
    <source>
        <dbReference type="ARBA" id="ARBA00022763"/>
    </source>
</evidence>
<dbReference type="Gene3D" id="3.30.310.260">
    <property type="match status" value="1"/>
</dbReference>
<accession>A0A9D2DST9</accession>
<keyword evidence="4" id="KW-0378">Hydrolase</keyword>
<comment type="caution">
    <text evidence="11">The sequence shown here is derived from an EMBL/GenBank/DDBJ whole genome shotgun (WGS) entry which is preliminary data.</text>
</comment>
<comment type="catalytic activity">
    <reaction evidence="9">
        <text>2'-deoxyribonucleotide-(2'-deoxyribose 5'-phosphate)-2'-deoxyribonucleotide-DNA = a 3'-end 2'-deoxyribonucleotide-(2,3-dehydro-2,3-deoxyribose 5'-phosphate)-DNA + a 5'-end 5'-phospho-2'-deoxyribonucleoside-DNA + H(+)</text>
        <dbReference type="Rhea" id="RHEA:66592"/>
        <dbReference type="Rhea" id="RHEA-COMP:13180"/>
        <dbReference type="Rhea" id="RHEA-COMP:16897"/>
        <dbReference type="Rhea" id="RHEA-COMP:17067"/>
        <dbReference type="ChEBI" id="CHEBI:15378"/>
        <dbReference type="ChEBI" id="CHEBI:136412"/>
        <dbReference type="ChEBI" id="CHEBI:157695"/>
        <dbReference type="ChEBI" id="CHEBI:167181"/>
        <dbReference type="EC" id="4.2.99.18"/>
    </reaction>
</comment>
<organism evidence="11 12">
    <name type="scientific">Candidatus Blautia faecigallinarum</name>
    <dbReference type="NCBI Taxonomy" id="2838488"/>
    <lineage>
        <taxon>Bacteria</taxon>
        <taxon>Bacillati</taxon>
        <taxon>Bacillota</taxon>
        <taxon>Clostridia</taxon>
        <taxon>Lachnospirales</taxon>
        <taxon>Lachnospiraceae</taxon>
        <taxon>Blautia</taxon>
    </lineage>
</organism>
<keyword evidence="6" id="KW-0456">Lyase</keyword>
<evidence type="ECO:0000313" key="12">
    <source>
        <dbReference type="Proteomes" id="UP000824041"/>
    </source>
</evidence>
<evidence type="ECO:0000256" key="6">
    <source>
        <dbReference type="ARBA" id="ARBA00023239"/>
    </source>
</evidence>
<evidence type="ECO:0000256" key="5">
    <source>
        <dbReference type="ARBA" id="ARBA00023204"/>
    </source>
</evidence>
<dbReference type="SUPFAM" id="SSF48150">
    <property type="entry name" value="DNA-glycosylase"/>
    <property type="match status" value="1"/>
</dbReference>
<name>A0A9D2DST9_9FIRM</name>
<keyword evidence="3" id="KW-0227">DNA damage</keyword>
<keyword evidence="5" id="KW-0234">DNA repair</keyword>
<dbReference type="GO" id="GO:0140078">
    <property type="term" value="F:class I DNA-(apurinic or apyrimidinic site) endonuclease activity"/>
    <property type="evidence" value="ECO:0007669"/>
    <property type="project" value="UniProtKB-EC"/>
</dbReference>
<dbReference type="InterPro" id="IPR012904">
    <property type="entry name" value="OGG_N"/>
</dbReference>
<dbReference type="GO" id="GO:0006289">
    <property type="term" value="P:nucleotide-excision repair"/>
    <property type="evidence" value="ECO:0007669"/>
    <property type="project" value="InterPro"/>
</dbReference>
<evidence type="ECO:0000256" key="7">
    <source>
        <dbReference type="ARBA" id="ARBA00023268"/>
    </source>
</evidence>
<comment type="similarity">
    <text evidence="1">Belongs to the type-1 OGG1 family.</text>
</comment>
<dbReference type="InterPro" id="IPR052054">
    <property type="entry name" value="Oxidative_DNA_repair_enzyme"/>
</dbReference>
<dbReference type="EMBL" id="DXBU01000091">
    <property type="protein sequence ID" value="HIZ22430.1"/>
    <property type="molecule type" value="Genomic_DNA"/>
</dbReference>
<reference evidence="11" key="1">
    <citation type="journal article" date="2021" name="PeerJ">
        <title>Extensive microbial diversity within the chicken gut microbiome revealed by metagenomics and culture.</title>
        <authorList>
            <person name="Gilroy R."/>
            <person name="Ravi A."/>
            <person name="Getino M."/>
            <person name="Pursley I."/>
            <person name="Horton D.L."/>
            <person name="Alikhan N.F."/>
            <person name="Baker D."/>
            <person name="Gharbi K."/>
            <person name="Hall N."/>
            <person name="Watson M."/>
            <person name="Adriaenssens E.M."/>
            <person name="Foster-Nyarko E."/>
            <person name="Jarju S."/>
            <person name="Secka A."/>
            <person name="Antonio M."/>
            <person name="Oren A."/>
            <person name="Chaudhuri R.R."/>
            <person name="La Ragione R."/>
            <person name="Hildebrand F."/>
            <person name="Pallen M.J."/>
        </authorList>
    </citation>
    <scope>NUCLEOTIDE SEQUENCE</scope>
    <source>
        <strain evidence="11">14324</strain>
    </source>
</reference>
<evidence type="ECO:0000256" key="4">
    <source>
        <dbReference type="ARBA" id="ARBA00022801"/>
    </source>
</evidence>